<dbReference type="EMBL" id="JAUDZG010000004">
    <property type="protein sequence ID" value="KAK3305016.1"/>
    <property type="molecule type" value="Genomic_DNA"/>
</dbReference>
<accession>A0AAJ0GRY0</accession>
<reference evidence="2" key="2">
    <citation type="submission" date="2023-06" db="EMBL/GenBank/DDBJ databases">
        <authorList>
            <consortium name="Lawrence Berkeley National Laboratory"/>
            <person name="Mondo S.J."/>
            <person name="Hensen N."/>
            <person name="Bonometti L."/>
            <person name="Westerberg I."/>
            <person name="Brannstrom I.O."/>
            <person name="Guillou S."/>
            <person name="Cros-Aarteil S."/>
            <person name="Calhoun S."/>
            <person name="Haridas S."/>
            <person name="Kuo A."/>
            <person name="Pangilinan J."/>
            <person name="Riley R."/>
            <person name="Labutti K."/>
            <person name="Andreopoulos B."/>
            <person name="Lipzen A."/>
            <person name="Chen C."/>
            <person name="Yanf M."/>
            <person name="Daum C."/>
            <person name="Ng V."/>
            <person name="Clum A."/>
            <person name="Steindorff A."/>
            <person name="Ohm R."/>
            <person name="Martin F."/>
            <person name="Silar P."/>
            <person name="Natvig D."/>
            <person name="Lalanne C."/>
            <person name="Gautier V."/>
            <person name="Ament-Velasquez S.L."/>
            <person name="Kruys A."/>
            <person name="Hutchinson M.I."/>
            <person name="Powell A.J."/>
            <person name="Barry K."/>
            <person name="Miller A.N."/>
            <person name="Grigoriev I.V."/>
            <person name="Debuchy R."/>
            <person name="Gladieux P."/>
            <person name="Thoren M.H."/>
            <person name="Johannesson H."/>
        </authorList>
    </citation>
    <scope>NUCLEOTIDE SEQUENCE</scope>
    <source>
        <strain evidence="2">CBS 333.67</strain>
    </source>
</reference>
<name>A0AAJ0GRY0_9PEZI</name>
<feature type="compositionally biased region" description="Basic residues" evidence="1">
    <location>
        <begin position="78"/>
        <end position="88"/>
    </location>
</feature>
<reference evidence="2" key="1">
    <citation type="journal article" date="2023" name="Mol. Phylogenet. Evol.">
        <title>Genome-scale phylogeny and comparative genomics of the fungal order Sordariales.</title>
        <authorList>
            <person name="Hensen N."/>
            <person name="Bonometti L."/>
            <person name="Westerberg I."/>
            <person name="Brannstrom I.O."/>
            <person name="Guillou S."/>
            <person name="Cros-Aarteil S."/>
            <person name="Calhoun S."/>
            <person name="Haridas S."/>
            <person name="Kuo A."/>
            <person name="Mondo S."/>
            <person name="Pangilinan J."/>
            <person name="Riley R."/>
            <person name="LaButti K."/>
            <person name="Andreopoulos B."/>
            <person name="Lipzen A."/>
            <person name="Chen C."/>
            <person name="Yan M."/>
            <person name="Daum C."/>
            <person name="Ng V."/>
            <person name="Clum A."/>
            <person name="Steindorff A."/>
            <person name="Ohm R.A."/>
            <person name="Martin F."/>
            <person name="Silar P."/>
            <person name="Natvig D.O."/>
            <person name="Lalanne C."/>
            <person name="Gautier V."/>
            <person name="Ament-Velasquez S.L."/>
            <person name="Kruys A."/>
            <person name="Hutchinson M.I."/>
            <person name="Powell A.J."/>
            <person name="Barry K."/>
            <person name="Miller A.N."/>
            <person name="Grigoriev I.V."/>
            <person name="Debuchy R."/>
            <person name="Gladieux P."/>
            <person name="Hiltunen Thoren M."/>
            <person name="Johannesson H."/>
        </authorList>
    </citation>
    <scope>NUCLEOTIDE SEQUENCE</scope>
    <source>
        <strain evidence="2">CBS 333.67</strain>
    </source>
</reference>
<dbReference type="GeneID" id="87881220"/>
<feature type="compositionally biased region" description="Basic residues" evidence="1">
    <location>
        <begin position="96"/>
        <end position="105"/>
    </location>
</feature>
<evidence type="ECO:0000313" key="3">
    <source>
        <dbReference type="Proteomes" id="UP001273166"/>
    </source>
</evidence>
<evidence type="ECO:0000256" key="1">
    <source>
        <dbReference type="SAM" id="MobiDB-lite"/>
    </source>
</evidence>
<organism evidence="2 3">
    <name type="scientific">Chaetomium strumarium</name>
    <dbReference type="NCBI Taxonomy" id="1170767"/>
    <lineage>
        <taxon>Eukaryota</taxon>
        <taxon>Fungi</taxon>
        <taxon>Dikarya</taxon>
        <taxon>Ascomycota</taxon>
        <taxon>Pezizomycotina</taxon>
        <taxon>Sordariomycetes</taxon>
        <taxon>Sordariomycetidae</taxon>
        <taxon>Sordariales</taxon>
        <taxon>Chaetomiaceae</taxon>
        <taxon>Chaetomium</taxon>
    </lineage>
</organism>
<keyword evidence="3" id="KW-1185">Reference proteome</keyword>
<evidence type="ECO:0000313" key="2">
    <source>
        <dbReference type="EMBL" id="KAK3305016.1"/>
    </source>
</evidence>
<sequence length="206" mass="23133">MDGRQRHRLALEIKLSAGTSHGFLRTLEDFPGHRGRAVTESEGCQCWARSTCGLGWLSPLPRGSGVAPPDEPCGARGCARRRRMHVKRQKETGNFSRRRTQKRGNKPPLDRESGPEPSDSRISGGRKESRDSRPWGAEMGFYWMPEAPESRLQLFPEENVDVAWAYFVFIVGILLLLDDFSPVPLSYGTIKLTLADCEQPYSSTLE</sequence>
<proteinExistence type="predicted"/>
<comment type="caution">
    <text evidence="2">The sequence shown here is derived from an EMBL/GenBank/DDBJ whole genome shotgun (WGS) entry which is preliminary data.</text>
</comment>
<dbReference type="Proteomes" id="UP001273166">
    <property type="component" value="Unassembled WGS sequence"/>
</dbReference>
<dbReference type="AlphaFoldDB" id="A0AAJ0GRY0"/>
<protein>
    <submittedName>
        <fullName evidence="2">Uncharacterized protein</fullName>
    </submittedName>
</protein>
<gene>
    <name evidence="2" type="ORF">B0T15DRAFT_187139</name>
</gene>
<feature type="region of interest" description="Disordered" evidence="1">
    <location>
        <begin position="63"/>
        <end position="133"/>
    </location>
</feature>
<dbReference type="RefSeq" id="XP_062720796.1">
    <property type="nucleotide sequence ID" value="XM_062862391.1"/>
</dbReference>